<dbReference type="HOGENOM" id="CLU_097907_0_0_0"/>
<dbReference type="STRING" id="670487.Ocepr_1269"/>
<gene>
    <name evidence="2" type="ordered locus">Ocepr_1269</name>
</gene>
<dbReference type="EMBL" id="CP002361">
    <property type="protein sequence ID" value="ADR36726.1"/>
    <property type="molecule type" value="Genomic_DNA"/>
</dbReference>
<reference evidence="3" key="1">
    <citation type="submission" date="2010-11" db="EMBL/GenBank/DDBJ databases">
        <title>The complete sequence of chromosome of Oceanithermus profundus DSM 14977.</title>
        <authorList>
            <consortium name="US DOE Joint Genome Institute (JGI-PGF)"/>
            <person name="Lucas S."/>
            <person name="Copeland A."/>
            <person name="Lapidus A."/>
            <person name="Bruce D."/>
            <person name="Goodwin L."/>
            <person name="Pitluck S."/>
            <person name="Kyrpides N."/>
            <person name="Mavromatis K."/>
            <person name="Pagani I."/>
            <person name="Ivanova N."/>
            <person name="Zhang X."/>
            <person name="Brettin T."/>
            <person name="Detter J.C."/>
            <person name="Tapia R."/>
            <person name="Han C."/>
            <person name="Land M."/>
            <person name="Hauser L."/>
            <person name="Markowitz V."/>
            <person name="Cheng J.-F."/>
            <person name="Hugenholtz P."/>
            <person name="Woyke T."/>
            <person name="Wu D."/>
            <person name="Tindall B."/>
            <person name="Faehnrich R."/>
            <person name="Brambilla E."/>
            <person name="Klenk H.-P."/>
            <person name="Eisen J.A."/>
        </authorList>
    </citation>
    <scope>NUCLEOTIDE SEQUENCE [LARGE SCALE GENOMIC DNA]</scope>
    <source>
        <strain evidence="3">DSM 14977 / NBRC 100410 / VKM B-2274 / 506</strain>
    </source>
</reference>
<organism evidence="2 3">
    <name type="scientific">Oceanithermus profundus (strain DSM 14977 / NBRC 100410 / VKM B-2274 / 506)</name>
    <dbReference type="NCBI Taxonomy" id="670487"/>
    <lineage>
        <taxon>Bacteria</taxon>
        <taxon>Thermotogati</taxon>
        <taxon>Deinococcota</taxon>
        <taxon>Deinococci</taxon>
        <taxon>Thermales</taxon>
        <taxon>Thermaceae</taxon>
        <taxon>Oceanithermus</taxon>
    </lineage>
</organism>
<proteinExistence type="predicted"/>
<dbReference type="RefSeq" id="WP_013457896.1">
    <property type="nucleotide sequence ID" value="NC_014761.1"/>
</dbReference>
<dbReference type="OrthoDB" id="32036at2"/>
<evidence type="ECO:0000313" key="3">
    <source>
        <dbReference type="Proteomes" id="UP000008722"/>
    </source>
</evidence>
<evidence type="ECO:0000313" key="2">
    <source>
        <dbReference type="EMBL" id="ADR36726.1"/>
    </source>
</evidence>
<name>E4U8P6_OCEP5</name>
<sequence length="248" mass="26893" precursor="true">MRSWIGAALLLLLAACAPRSAGGAETPVALVFPGGVVQGRWVEAAGASFPLPAPPLDVDAGDQGLEVLYPYVWQRYLGGELLTSYDLPARARAVRARPEPVVLLEDGLYTPESGWRAFPARDAVRTGQGTFWVNDEGLWRGADRLQDGDFERVVALGRGVLALGRGRALLWPAERELELPRDWTAADAAGDLYLLTPAGVHRYDPEGYELGFYAGDFRDLAASRAAGVWLLTQGGEPVHLTLELEEAW</sequence>
<dbReference type="Proteomes" id="UP000008722">
    <property type="component" value="Chromosome"/>
</dbReference>
<feature type="signal peptide" evidence="1">
    <location>
        <begin position="1"/>
        <end position="21"/>
    </location>
</feature>
<evidence type="ECO:0008006" key="4">
    <source>
        <dbReference type="Google" id="ProtNLM"/>
    </source>
</evidence>
<dbReference type="AlphaFoldDB" id="E4U8P6"/>
<evidence type="ECO:0000256" key="1">
    <source>
        <dbReference type="SAM" id="SignalP"/>
    </source>
</evidence>
<keyword evidence="3" id="KW-1185">Reference proteome</keyword>
<reference evidence="2 3" key="2">
    <citation type="journal article" date="2011" name="Stand. Genomic Sci.">
        <title>Complete genome sequence of Oceanithermus profundus type strain (506).</title>
        <authorList>
            <person name="Pati A."/>
            <person name="Zhang X."/>
            <person name="Lapidus A."/>
            <person name="Nolan M."/>
            <person name="Lucas S."/>
            <person name="Del Rio T.G."/>
            <person name="Tice H."/>
            <person name="Cheng J.F."/>
            <person name="Tapia R."/>
            <person name="Han C."/>
            <person name="Goodwin L."/>
            <person name="Pitluck S."/>
            <person name="Liolios K."/>
            <person name="Pagani I."/>
            <person name="Ivanova N."/>
            <person name="Mavromatis K."/>
            <person name="Chen A."/>
            <person name="Palaniappan K."/>
            <person name="Hauser L."/>
            <person name="Jeffries C.D."/>
            <person name="Brambilla E.M."/>
            <person name="Rohl A."/>
            <person name="Mwirichia R."/>
            <person name="Rohde M."/>
            <person name="Tindall B.J."/>
            <person name="Sikorski J."/>
            <person name="Wirth R."/>
            <person name="Goker M."/>
            <person name="Woyke T."/>
            <person name="Detter J.C."/>
            <person name="Bristow J."/>
            <person name="Eisen J.A."/>
            <person name="Markowitz V."/>
            <person name="Hugenholtz P."/>
            <person name="Kyrpides N.C."/>
            <person name="Klenk H.P."/>
            <person name="Land M."/>
        </authorList>
    </citation>
    <scope>NUCLEOTIDE SEQUENCE [LARGE SCALE GENOMIC DNA]</scope>
    <source>
        <strain evidence="3">DSM 14977 / NBRC 100410 / VKM B-2274 / 506</strain>
    </source>
</reference>
<dbReference type="PROSITE" id="PS51257">
    <property type="entry name" value="PROKAR_LIPOPROTEIN"/>
    <property type="match status" value="1"/>
</dbReference>
<protein>
    <recommendedName>
        <fullName evidence="4">Lipoprotein</fullName>
    </recommendedName>
</protein>
<feature type="chain" id="PRO_5003190488" description="Lipoprotein" evidence="1">
    <location>
        <begin position="22"/>
        <end position="248"/>
    </location>
</feature>
<dbReference type="KEGG" id="opr:Ocepr_1269"/>
<keyword evidence="1" id="KW-0732">Signal</keyword>
<dbReference type="eggNOG" id="ENOG5032UWT">
    <property type="taxonomic scope" value="Bacteria"/>
</dbReference>
<accession>E4U8P6</accession>